<dbReference type="AlphaFoldDB" id="A0A3B1AW07"/>
<accession>A0A3B1AW07</accession>
<name>A0A3B1AW07_9ZZZZ</name>
<protein>
    <submittedName>
        <fullName evidence="2">Uncharacterized protein</fullName>
    </submittedName>
</protein>
<reference evidence="2" key="1">
    <citation type="submission" date="2018-06" db="EMBL/GenBank/DDBJ databases">
        <authorList>
            <person name="Zhirakovskaya E."/>
        </authorList>
    </citation>
    <scope>NUCLEOTIDE SEQUENCE</scope>
</reference>
<feature type="region of interest" description="Disordered" evidence="1">
    <location>
        <begin position="124"/>
        <end position="187"/>
    </location>
</feature>
<proteinExistence type="predicted"/>
<dbReference type="EMBL" id="UOFV01000441">
    <property type="protein sequence ID" value="VAX04004.1"/>
    <property type="molecule type" value="Genomic_DNA"/>
</dbReference>
<organism evidence="2">
    <name type="scientific">hydrothermal vent metagenome</name>
    <dbReference type="NCBI Taxonomy" id="652676"/>
    <lineage>
        <taxon>unclassified sequences</taxon>
        <taxon>metagenomes</taxon>
        <taxon>ecological metagenomes</taxon>
    </lineage>
</organism>
<feature type="non-terminal residue" evidence="2">
    <location>
        <position position="276"/>
    </location>
</feature>
<evidence type="ECO:0000313" key="2">
    <source>
        <dbReference type="EMBL" id="VAX04004.1"/>
    </source>
</evidence>
<gene>
    <name evidence="2" type="ORF">MNBD_GAMMA19-1689</name>
</gene>
<evidence type="ECO:0000256" key="1">
    <source>
        <dbReference type="SAM" id="MobiDB-lite"/>
    </source>
</evidence>
<sequence>MSFGTNNKDRTQWQLERVGGYDKHGHVFSIARPLTGSVSFPVKTFPSTAALEQFINEYTFFRYRGRCPTWRSVLNKSDCFSGEERDTGTLKGKNYTPEGGKDYVIQLISSGELVVHRTGSWIPSQDRNHHLPWPKSATKKEEFLPPSRTTTLGPHEEPGYEPPPWSPVELKTSGDMRTTEDEDAAPNKPKFANLRQMDQQYVGEETGAVWGTKVKYLDDVEKRQYQLHIKNGKIYDAEGKLFDTSDAKSAFGGEGNAIFVMDKYGSIYASVVHSPG</sequence>